<dbReference type="Gene3D" id="2.40.10.270">
    <property type="entry name" value="Bacteriophage SPP1 head-tail adaptor protein"/>
    <property type="match status" value="1"/>
</dbReference>
<evidence type="ECO:0000313" key="2">
    <source>
        <dbReference type="Proteomes" id="UP000824165"/>
    </source>
</evidence>
<organism evidence="1 2">
    <name type="scientific">Candidatus Ornithomonoglobus intestinigallinarum</name>
    <dbReference type="NCBI Taxonomy" id="2840894"/>
    <lineage>
        <taxon>Bacteria</taxon>
        <taxon>Bacillati</taxon>
        <taxon>Bacillota</taxon>
        <taxon>Clostridia</taxon>
        <taxon>Candidatus Ornithomonoglobus</taxon>
    </lineage>
</organism>
<name>A0A9D1H1M5_9FIRM</name>
<comment type="caution">
    <text evidence="1">The sequence shown here is derived from an EMBL/GenBank/DDBJ whole genome shotgun (WGS) entry which is preliminary data.</text>
</comment>
<gene>
    <name evidence="1" type="ORF">IAA60_00930</name>
</gene>
<dbReference type="InterPro" id="IPR008767">
    <property type="entry name" value="Phage_SPP1_head-tail_adaptor"/>
</dbReference>
<proteinExistence type="predicted"/>
<dbReference type="Pfam" id="PF05521">
    <property type="entry name" value="Phage_HCP"/>
    <property type="match status" value="1"/>
</dbReference>
<reference evidence="1" key="2">
    <citation type="journal article" date="2021" name="PeerJ">
        <title>Extensive microbial diversity within the chicken gut microbiome revealed by metagenomics and culture.</title>
        <authorList>
            <person name="Gilroy R."/>
            <person name="Ravi A."/>
            <person name="Getino M."/>
            <person name="Pursley I."/>
            <person name="Horton D.L."/>
            <person name="Alikhan N.F."/>
            <person name="Baker D."/>
            <person name="Gharbi K."/>
            <person name="Hall N."/>
            <person name="Watson M."/>
            <person name="Adriaenssens E.M."/>
            <person name="Foster-Nyarko E."/>
            <person name="Jarju S."/>
            <person name="Secka A."/>
            <person name="Antonio M."/>
            <person name="Oren A."/>
            <person name="Chaudhuri R.R."/>
            <person name="La Ragione R."/>
            <person name="Hildebrand F."/>
            <person name="Pallen M.J."/>
        </authorList>
    </citation>
    <scope>NUCLEOTIDE SEQUENCE</scope>
    <source>
        <strain evidence="1">CHK181-108</strain>
    </source>
</reference>
<dbReference type="Proteomes" id="UP000824165">
    <property type="component" value="Unassembled WGS sequence"/>
</dbReference>
<sequence length="112" mass="12135">MAYDISAMFDIFANSELTVERVENAGSYSEPVKYTSVFTVKADVQPVTAKGTQAAHGIAENAELAAFCSAKREIQTGMRVVTGGKRYVVVGAERRLLGQKLYLKENTAEVGI</sequence>
<dbReference type="EMBL" id="DVLU01000006">
    <property type="protein sequence ID" value="HIT84446.1"/>
    <property type="molecule type" value="Genomic_DNA"/>
</dbReference>
<evidence type="ECO:0000313" key="1">
    <source>
        <dbReference type="EMBL" id="HIT84446.1"/>
    </source>
</evidence>
<dbReference type="AlphaFoldDB" id="A0A9D1H1M5"/>
<accession>A0A9D1H1M5</accession>
<dbReference type="InterPro" id="IPR038666">
    <property type="entry name" value="SSP1_head-tail_sf"/>
</dbReference>
<reference evidence="1" key="1">
    <citation type="submission" date="2020-10" db="EMBL/GenBank/DDBJ databases">
        <authorList>
            <person name="Gilroy R."/>
        </authorList>
    </citation>
    <scope>NUCLEOTIDE SEQUENCE</scope>
    <source>
        <strain evidence="1">CHK181-108</strain>
    </source>
</reference>
<protein>
    <submittedName>
        <fullName evidence="1">Head-tail adaptor protein</fullName>
    </submittedName>
</protein>